<gene>
    <name evidence="1" type="ORF">T07_11525</name>
</gene>
<reference evidence="1 2" key="1">
    <citation type="submission" date="2015-01" db="EMBL/GenBank/DDBJ databases">
        <title>Evolution of Trichinella species and genotypes.</title>
        <authorList>
            <person name="Korhonen P.K."/>
            <person name="Edoardo P."/>
            <person name="Giuseppe L.R."/>
            <person name="Gasser R.B."/>
        </authorList>
    </citation>
    <scope>NUCLEOTIDE SEQUENCE [LARGE SCALE GENOMIC DNA]</scope>
    <source>
        <strain evidence="1">ISS37</strain>
    </source>
</reference>
<name>A0A0V0RBC7_9BILA</name>
<keyword evidence="2" id="KW-1185">Reference proteome</keyword>
<evidence type="ECO:0000313" key="2">
    <source>
        <dbReference type="Proteomes" id="UP000054630"/>
    </source>
</evidence>
<accession>A0A0V0RBC7</accession>
<dbReference type="EMBL" id="JYDL01001378">
    <property type="protein sequence ID" value="KRX11796.1"/>
    <property type="molecule type" value="Genomic_DNA"/>
</dbReference>
<dbReference type="AlphaFoldDB" id="A0A0V0RBC7"/>
<comment type="caution">
    <text evidence="1">The sequence shown here is derived from an EMBL/GenBank/DDBJ whole genome shotgun (WGS) entry which is preliminary data.</text>
</comment>
<sequence>MSSVTFAVLCCDHLTAERFFIPDQMSLYTENK</sequence>
<protein>
    <submittedName>
        <fullName evidence="1">Uncharacterized protein</fullName>
    </submittedName>
</protein>
<evidence type="ECO:0000313" key="1">
    <source>
        <dbReference type="EMBL" id="KRX11796.1"/>
    </source>
</evidence>
<organism evidence="1 2">
    <name type="scientific">Trichinella nelsoni</name>
    <dbReference type="NCBI Taxonomy" id="6336"/>
    <lineage>
        <taxon>Eukaryota</taxon>
        <taxon>Metazoa</taxon>
        <taxon>Ecdysozoa</taxon>
        <taxon>Nematoda</taxon>
        <taxon>Enoplea</taxon>
        <taxon>Dorylaimia</taxon>
        <taxon>Trichinellida</taxon>
        <taxon>Trichinellidae</taxon>
        <taxon>Trichinella</taxon>
    </lineage>
</organism>
<proteinExistence type="predicted"/>
<dbReference type="Proteomes" id="UP000054630">
    <property type="component" value="Unassembled WGS sequence"/>
</dbReference>